<dbReference type="CDD" id="cd01997">
    <property type="entry name" value="GMP_synthase_C"/>
    <property type="match status" value="1"/>
</dbReference>
<keyword evidence="6 9" id="KW-0658">Purine biosynthesis</keyword>
<gene>
    <name evidence="9 12" type="primary">guaA</name>
    <name evidence="12" type="ORF">GV828_08500</name>
</gene>
<comment type="caution">
    <text evidence="12">The sequence shown here is derived from an EMBL/GenBank/DDBJ whole genome shotgun (WGS) entry which is preliminary data.</text>
</comment>
<dbReference type="EMBL" id="JAABLM010000009">
    <property type="protein sequence ID" value="NBL65233.1"/>
    <property type="molecule type" value="Genomic_DNA"/>
</dbReference>
<evidence type="ECO:0000259" key="11">
    <source>
        <dbReference type="PROSITE" id="PS51553"/>
    </source>
</evidence>
<comment type="function">
    <text evidence="1 9">Catalyzes the synthesis of GMP from XMP.</text>
</comment>
<dbReference type="Pfam" id="PF00958">
    <property type="entry name" value="GMP_synt_C"/>
    <property type="match status" value="1"/>
</dbReference>
<evidence type="ECO:0000256" key="7">
    <source>
        <dbReference type="ARBA" id="ARBA00022840"/>
    </source>
</evidence>
<feature type="binding site" evidence="10">
    <location>
        <begin position="221"/>
        <end position="227"/>
    </location>
    <ligand>
        <name>ATP</name>
        <dbReference type="ChEBI" id="CHEBI:30616"/>
    </ligand>
</feature>
<dbReference type="Gene3D" id="3.40.50.620">
    <property type="entry name" value="HUPs"/>
    <property type="match status" value="1"/>
</dbReference>
<keyword evidence="4 9" id="KW-0547">Nucleotide-binding</keyword>
<proteinExistence type="inferred from homology"/>
<dbReference type="GO" id="GO:0003922">
    <property type="term" value="F:GMP synthase (glutamine-hydrolyzing) activity"/>
    <property type="evidence" value="ECO:0007669"/>
    <property type="project" value="UniProtKB-EC"/>
</dbReference>
<dbReference type="PROSITE" id="PS51553">
    <property type="entry name" value="GMPS_ATP_PPASE"/>
    <property type="match status" value="1"/>
</dbReference>
<dbReference type="CDD" id="cd01742">
    <property type="entry name" value="GATase1_GMP_Synthase"/>
    <property type="match status" value="1"/>
</dbReference>
<comment type="catalytic activity">
    <reaction evidence="9">
        <text>XMP + L-glutamine + ATP + H2O = GMP + L-glutamate + AMP + diphosphate + 2 H(+)</text>
        <dbReference type="Rhea" id="RHEA:11680"/>
        <dbReference type="ChEBI" id="CHEBI:15377"/>
        <dbReference type="ChEBI" id="CHEBI:15378"/>
        <dbReference type="ChEBI" id="CHEBI:29985"/>
        <dbReference type="ChEBI" id="CHEBI:30616"/>
        <dbReference type="ChEBI" id="CHEBI:33019"/>
        <dbReference type="ChEBI" id="CHEBI:57464"/>
        <dbReference type="ChEBI" id="CHEBI:58115"/>
        <dbReference type="ChEBI" id="CHEBI:58359"/>
        <dbReference type="ChEBI" id="CHEBI:456215"/>
        <dbReference type="EC" id="6.3.5.2"/>
    </reaction>
</comment>
<evidence type="ECO:0000256" key="6">
    <source>
        <dbReference type="ARBA" id="ARBA00022755"/>
    </source>
</evidence>
<dbReference type="InterPro" id="IPR029062">
    <property type="entry name" value="Class_I_gatase-like"/>
</dbReference>
<sequence>MQHNVLILDFGSQYTQLIARRVRELNIFCEIFPYNHIPSDLSSYKAVILSGSPFSVRAENAPHPDLSQIRGKMPMLAVCYGAQYMAHFFGGEVAPSNIREYGRANLSYIKEGENFFKNVHLNSQVWMSHSDTIKQLPVNGVCLASTKDVQNAAYRIEGEDTYAIQFHPEVYHSIDGKQILENFLVAIAQVPQNFTPKAFVEEIVSEMQEKIGNDKVVLGLSGGVDSTVAAVLLNKAIGKNLYCIFVNNGLLRKNEFENVLEQYKDMGLNVKGVDASERFLSQLAGIDDPETKRKTIGRVFIEVFDDEAHLVQDVKWLAQGTIYPDVIESVSVKGPSATIKSHHNVGGLPDFMKLKVVEPLRMLFKDEVRRVGASLGISAELLGRHPFPGPGLSIRILGDITPEKVRILQEVDYIFVEGLKSHGLYDKVWQAGAILLPVNSVGVMGDERTYEKVVALRAVESTDGMTADWVHLPYEFLMSVSNEIINKVKGVNRVVYDISSKPPATIEWE</sequence>
<dbReference type="EC" id="6.3.5.2" evidence="9"/>
<feature type="domain" description="GMPS ATP-PPase" evidence="11">
    <location>
        <begin position="194"/>
        <end position="384"/>
    </location>
</feature>
<keyword evidence="7 9" id="KW-0067">ATP-binding</keyword>
<dbReference type="Proteomes" id="UP000798602">
    <property type="component" value="Unassembled WGS sequence"/>
</dbReference>
<keyword evidence="5 9" id="KW-0332">GMP biosynthesis</keyword>
<dbReference type="NCBIfam" id="NF000848">
    <property type="entry name" value="PRK00074.1"/>
    <property type="match status" value="1"/>
</dbReference>
<organism evidence="12 13">
    <name type="scientific">Flavobacterium ichthyis</name>
    <dbReference type="NCBI Taxonomy" id="2698827"/>
    <lineage>
        <taxon>Bacteria</taxon>
        <taxon>Pseudomonadati</taxon>
        <taxon>Bacteroidota</taxon>
        <taxon>Flavobacteriia</taxon>
        <taxon>Flavobacteriales</taxon>
        <taxon>Flavobacteriaceae</taxon>
        <taxon>Flavobacterium</taxon>
    </lineage>
</organism>
<dbReference type="HAMAP" id="MF_00344">
    <property type="entry name" value="GMP_synthase"/>
    <property type="match status" value="1"/>
</dbReference>
<comment type="subunit">
    <text evidence="9">Homodimer.</text>
</comment>
<keyword evidence="8 9" id="KW-0315">Glutamine amidotransferase</keyword>
<feature type="active site" description="Nucleophile" evidence="9">
    <location>
        <position position="79"/>
    </location>
</feature>
<evidence type="ECO:0000256" key="1">
    <source>
        <dbReference type="ARBA" id="ARBA00002332"/>
    </source>
</evidence>
<dbReference type="SUPFAM" id="SSF52317">
    <property type="entry name" value="Class I glutamine amidotransferase-like"/>
    <property type="match status" value="1"/>
</dbReference>
<dbReference type="PANTHER" id="PTHR11922:SF2">
    <property type="entry name" value="GMP SYNTHASE [GLUTAMINE-HYDROLYZING]"/>
    <property type="match status" value="1"/>
</dbReference>
<dbReference type="InterPro" id="IPR014729">
    <property type="entry name" value="Rossmann-like_a/b/a_fold"/>
</dbReference>
<evidence type="ECO:0000256" key="5">
    <source>
        <dbReference type="ARBA" id="ARBA00022749"/>
    </source>
</evidence>
<dbReference type="Gene3D" id="3.40.50.880">
    <property type="match status" value="1"/>
</dbReference>
<reference evidence="13" key="1">
    <citation type="submission" date="2020-01" db="EMBL/GenBank/DDBJ databases">
        <title>Sphingomonas sp. strain CSW-10.</title>
        <authorList>
            <person name="Chen W.-M."/>
        </authorList>
    </citation>
    <scope>NUCLEOTIDE SEQUENCE [LARGE SCALE GENOMIC DNA]</scope>
    <source>
        <strain evidence="13">NST-5</strain>
    </source>
</reference>
<dbReference type="InterPro" id="IPR017926">
    <property type="entry name" value="GATASE"/>
</dbReference>
<evidence type="ECO:0000256" key="9">
    <source>
        <dbReference type="HAMAP-Rule" id="MF_00344"/>
    </source>
</evidence>
<dbReference type="Pfam" id="PF02540">
    <property type="entry name" value="NAD_synthase"/>
    <property type="match status" value="1"/>
</dbReference>
<keyword evidence="3 9" id="KW-0436">Ligase</keyword>
<dbReference type="Gene3D" id="3.30.300.10">
    <property type="match status" value="1"/>
</dbReference>
<dbReference type="RefSeq" id="WP_166537060.1">
    <property type="nucleotide sequence ID" value="NZ_JAABLM010000009.1"/>
</dbReference>
<dbReference type="Pfam" id="PF00117">
    <property type="entry name" value="GATase"/>
    <property type="match status" value="1"/>
</dbReference>
<dbReference type="InterPro" id="IPR001674">
    <property type="entry name" value="GMP_synth_C"/>
</dbReference>
<evidence type="ECO:0000313" key="13">
    <source>
        <dbReference type="Proteomes" id="UP000798602"/>
    </source>
</evidence>
<dbReference type="InterPro" id="IPR025777">
    <property type="entry name" value="GMPS_ATP_PPase_dom"/>
</dbReference>
<dbReference type="NCBIfam" id="TIGR00888">
    <property type="entry name" value="guaA_Nterm"/>
    <property type="match status" value="1"/>
</dbReference>
<evidence type="ECO:0000313" key="12">
    <source>
        <dbReference type="EMBL" id="NBL65233.1"/>
    </source>
</evidence>
<comment type="pathway">
    <text evidence="2 9">Purine metabolism; GMP biosynthesis; GMP from XMP (L-Gln route): step 1/1.</text>
</comment>
<name>A0ABW9ZEN2_9FLAO</name>
<dbReference type="SUPFAM" id="SSF52402">
    <property type="entry name" value="Adenine nucleotide alpha hydrolases-like"/>
    <property type="match status" value="1"/>
</dbReference>
<dbReference type="InterPro" id="IPR022310">
    <property type="entry name" value="NAD/GMP_synthase"/>
</dbReference>
<feature type="active site" evidence="9">
    <location>
        <position position="169"/>
    </location>
</feature>
<feature type="active site" evidence="9">
    <location>
        <position position="167"/>
    </location>
</feature>
<dbReference type="SUPFAM" id="SSF54810">
    <property type="entry name" value="GMP synthetase C-terminal dimerisation domain"/>
    <property type="match status" value="1"/>
</dbReference>
<protein>
    <recommendedName>
        <fullName evidence="9">GMP synthase [glutamine-hydrolyzing]</fullName>
        <ecNumber evidence="9">6.3.5.2</ecNumber>
    </recommendedName>
    <alternativeName>
        <fullName evidence="9">GMP synthetase</fullName>
    </alternativeName>
    <alternativeName>
        <fullName evidence="9">Glutamine amidotransferase</fullName>
    </alternativeName>
</protein>
<accession>A0ABW9ZEN2</accession>
<evidence type="ECO:0000256" key="3">
    <source>
        <dbReference type="ARBA" id="ARBA00022598"/>
    </source>
</evidence>
<dbReference type="PANTHER" id="PTHR11922">
    <property type="entry name" value="GMP SYNTHASE-RELATED"/>
    <property type="match status" value="1"/>
</dbReference>
<dbReference type="InterPro" id="IPR004739">
    <property type="entry name" value="GMP_synth_GATase"/>
</dbReference>
<evidence type="ECO:0000256" key="4">
    <source>
        <dbReference type="ARBA" id="ARBA00022741"/>
    </source>
</evidence>
<dbReference type="InterPro" id="IPR022955">
    <property type="entry name" value="GMP_synthase"/>
</dbReference>
<evidence type="ECO:0000256" key="10">
    <source>
        <dbReference type="PROSITE-ProRule" id="PRU00886"/>
    </source>
</evidence>
<dbReference type="NCBIfam" id="TIGR00884">
    <property type="entry name" value="guaA_Cterm"/>
    <property type="match status" value="1"/>
</dbReference>
<evidence type="ECO:0000256" key="8">
    <source>
        <dbReference type="ARBA" id="ARBA00022962"/>
    </source>
</evidence>
<dbReference type="PROSITE" id="PS51273">
    <property type="entry name" value="GATASE_TYPE_1"/>
    <property type="match status" value="1"/>
</dbReference>
<keyword evidence="13" id="KW-1185">Reference proteome</keyword>
<evidence type="ECO:0000256" key="2">
    <source>
        <dbReference type="ARBA" id="ARBA00005153"/>
    </source>
</evidence>